<feature type="domain" description="L,D-TPase catalytic" evidence="11">
    <location>
        <begin position="219"/>
        <end position="348"/>
    </location>
</feature>
<dbReference type="PANTHER" id="PTHR30582">
    <property type="entry name" value="L,D-TRANSPEPTIDASE"/>
    <property type="match status" value="1"/>
</dbReference>
<dbReference type="GO" id="GO:0018104">
    <property type="term" value="P:peptidoglycan-protein cross-linking"/>
    <property type="evidence" value="ECO:0007669"/>
    <property type="project" value="TreeGrafter"/>
</dbReference>
<keyword evidence="5" id="KW-0378">Hydrolase</keyword>
<gene>
    <name evidence="12" type="ORF">AVDCRST_MAG88-4526</name>
</gene>
<name>A0A6J4VU46_9BACT</name>
<dbReference type="PANTHER" id="PTHR30582:SF24">
    <property type="entry name" value="L,D-TRANSPEPTIDASE ERFK_SRFK-RELATED"/>
    <property type="match status" value="1"/>
</dbReference>
<dbReference type="Gene3D" id="2.40.440.10">
    <property type="entry name" value="L,D-transpeptidase catalytic domain-like"/>
    <property type="match status" value="1"/>
</dbReference>
<evidence type="ECO:0000256" key="6">
    <source>
        <dbReference type="ARBA" id="ARBA00022960"/>
    </source>
</evidence>
<reference evidence="12" key="1">
    <citation type="submission" date="2020-02" db="EMBL/GenBank/DDBJ databases">
        <authorList>
            <person name="Meier V. D."/>
        </authorList>
    </citation>
    <scope>NUCLEOTIDE SEQUENCE</scope>
    <source>
        <strain evidence="12">AVDCRST_MAG88</strain>
    </source>
</reference>
<dbReference type="Pfam" id="PF03734">
    <property type="entry name" value="YkuD"/>
    <property type="match status" value="1"/>
</dbReference>
<feature type="active site" description="Proton donor/acceptor" evidence="9">
    <location>
        <position position="308"/>
    </location>
</feature>
<organism evidence="12">
    <name type="scientific">uncultured Thermomicrobiales bacterium</name>
    <dbReference type="NCBI Taxonomy" id="1645740"/>
    <lineage>
        <taxon>Bacteria</taxon>
        <taxon>Pseudomonadati</taxon>
        <taxon>Thermomicrobiota</taxon>
        <taxon>Thermomicrobia</taxon>
        <taxon>Thermomicrobiales</taxon>
        <taxon>environmental samples</taxon>
    </lineage>
</organism>
<feature type="signal peptide" evidence="10">
    <location>
        <begin position="1"/>
        <end position="22"/>
    </location>
</feature>
<keyword evidence="7 9" id="KW-0573">Peptidoglycan synthesis</keyword>
<dbReference type="GO" id="GO:0071972">
    <property type="term" value="F:peptidoglycan L,D-transpeptidase activity"/>
    <property type="evidence" value="ECO:0007669"/>
    <property type="project" value="TreeGrafter"/>
</dbReference>
<comment type="pathway">
    <text evidence="1 9">Cell wall biogenesis; peptidoglycan biosynthesis.</text>
</comment>
<protein>
    <recommendedName>
        <fullName evidence="11">L,D-TPase catalytic domain-containing protein</fullName>
    </recommendedName>
</protein>
<dbReference type="SUPFAM" id="SSF141523">
    <property type="entry name" value="L,D-transpeptidase catalytic domain-like"/>
    <property type="match status" value="1"/>
</dbReference>
<dbReference type="InterPro" id="IPR038063">
    <property type="entry name" value="Transpep_catalytic_dom"/>
</dbReference>
<dbReference type="UniPathway" id="UPA00219"/>
<evidence type="ECO:0000256" key="9">
    <source>
        <dbReference type="PROSITE-ProRule" id="PRU01373"/>
    </source>
</evidence>
<feature type="active site" description="Nucleophile" evidence="9">
    <location>
        <position position="324"/>
    </location>
</feature>
<keyword evidence="3" id="KW-0328">Glycosyltransferase</keyword>
<evidence type="ECO:0000256" key="7">
    <source>
        <dbReference type="ARBA" id="ARBA00022984"/>
    </source>
</evidence>
<evidence type="ECO:0000256" key="4">
    <source>
        <dbReference type="ARBA" id="ARBA00022679"/>
    </source>
</evidence>
<dbReference type="GO" id="GO:0071555">
    <property type="term" value="P:cell wall organization"/>
    <property type="evidence" value="ECO:0007669"/>
    <property type="project" value="UniProtKB-UniRule"/>
</dbReference>
<dbReference type="GO" id="GO:0016757">
    <property type="term" value="F:glycosyltransferase activity"/>
    <property type="evidence" value="ECO:0007669"/>
    <property type="project" value="UniProtKB-KW"/>
</dbReference>
<evidence type="ECO:0000256" key="8">
    <source>
        <dbReference type="ARBA" id="ARBA00023316"/>
    </source>
</evidence>
<proteinExistence type="inferred from homology"/>
<keyword evidence="4" id="KW-0808">Transferase</keyword>
<evidence type="ECO:0000256" key="10">
    <source>
        <dbReference type="SAM" id="SignalP"/>
    </source>
</evidence>
<evidence type="ECO:0000256" key="2">
    <source>
        <dbReference type="ARBA" id="ARBA00005992"/>
    </source>
</evidence>
<dbReference type="EMBL" id="CADCWM010001159">
    <property type="protein sequence ID" value="CAA9589168.1"/>
    <property type="molecule type" value="Genomic_DNA"/>
</dbReference>
<evidence type="ECO:0000259" key="11">
    <source>
        <dbReference type="PROSITE" id="PS52029"/>
    </source>
</evidence>
<dbReference type="InterPro" id="IPR050979">
    <property type="entry name" value="LD-transpeptidase"/>
</dbReference>
<comment type="similarity">
    <text evidence="2">Belongs to the YkuD family.</text>
</comment>
<evidence type="ECO:0000313" key="12">
    <source>
        <dbReference type="EMBL" id="CAA9589168.1"/>
    </source>
</evidence>
<keyword evidence="6 9" id="KW-0133">Cell shape</keyword>
<sequence>MRKATGVAVVAVLSMLVSTAAAQTTAPGVPAPGATPPPAPTIAPGVRAAGVSVGGLTVPQATARLTAALGPRMRTPVTIRVAGRRFRLRPRSIGSRLDAGRTARRALKAGRARGGVDPSFGEVIDVPVAVVLDRKRLRRYVSGLGRRVYVAPRNATLRITVRRMVRRRSYGGRKLVEYRLRSAIVRVLRDPRARRAVKGQRRRLRAAVTYRGLARRYPTVVTIDRGGFRLRLFKRLRYDRSYGIAVGAAGHDTPTGLFRINTKQVNPAWHAPNRPWAGSYAGRTVPGGAPDNPLRARWLGIANGVGIHGTSEPWSIGSRASHGCIRMRVPDVIDLYPRVPVGTPTLIR</sequence>
<dbReference type="AlphaFoldDB" id="A0A6J4VU46"/>
<dbReference type="CDD" id="cd16913">
    <property type="entry name" value="YkuD_like"/>
    <property type="match status" value="1"/>
</dbReference>
<evidence type="ECO:0000256" key="5">
    <source>
        <dbReference type="ARBA" id="ARBA00022801"/>
    </source>
</evidence>
<keyword evidence="10" id="KW-0732">Signal</keyword>
<keyword evidence="8 9" id="KW-0961">Cell wall biogenesis/degradation</keyword>
<dbReference type="GO" id="GO:0008360">
    <property type="term" value="P:regulation of cell shape"/>
    <property type="evidence" value="ECO:0007669"/>
    <property type="project" value="UniProtKB-UniRule"/>
</dbReference>
<dbReference type="InterPro" id="IPR005490">
    <property type="entry name" value="LD_TPept_cat_dom"/>
</dbReference>
<feature type="chain" id="PRO_5026707030" description="L,D-TPase catalytic domain-containing protein" evidence="10">
    <location>
        <begin position="23"/>
        <end position="348"/>
    </location>
</feature>
<accession>A0A6J4VU46</accession>
<dbReference type="GO" id="GO:0005576">
    <property type="term" value="C:extracellular region"/>
    <property type="evidence" value="ECO:0007669"/>
    <property type="project" value="TreeGrafter"/>
</dbReference>
<dbReference type="PROSITE" id="PS52029">
    <property type="entry name" value="LD_TPASE"/>
    <property type="match status" value="1"/>
</dbReference>
<evidence type="ECO:0000256" key="3">
    <source>
        <dbReference type="ARBA" id="ARBA00022676"/>
    </source>
</evidence>
<evidence type="ECO:0000256" key="1">
    <source>
        <dbReference type="ARBA" id="ARBA00004752"/>
    </source>
</evidence>